<proteinExistence type="predicted"/>
<name>A0A5N5TFJ1_9CRUS</name>
<dbReference type="EMBL" id="SEYY01002008">
    <property type="protein sequence ID" value="KAB7504997.1"/>
    <property type="molecule type" value="Genomic_DNA"/>
</dbReference>
<keyword evidence="1" id="KW-0472">Membrane</keyword>
<evidence type="ECO:0000313" key="2">
    <source>
        <dbReference type="EMBL" id="KAB7504997.1"/>
    </source>
</evidence>
<comment type="caution">
    <text evidence="2">The sequence shown here is derived from an EMBL/GenBank/DDBJ whole genome shotgun (WGS) entry which is preliminary data.</text>
</comment>
<keyword evidence="1" id="KW-0812">Transmembrane</keyword>
<accession>A0A5N5TFJ1</accession>
<gene>
    <name evidence="2" type="ORF">Anas_07609</name>
</gene>
<keyword evidence="1" id="KW-1133">Transmembrane helix</keyword>
<keyword evidence="3" id="KW-1185">Reference proteome</keyword>
<reference evidence="2 3" key="1">
    <citation type="journal article" date="2019" name="PLoS Biol.">
        <title>Sex chromosomes control vertical transmission of feminizing Wolbachia symbionts in an isopod.</title>
        <authorList>
            <person name="Becking T."/>
            <person name="Chebbi M.A."/>
            <person name="Giraud I."/>
            <person name="Moumen B."/>
            <person name="Laverre T."/>
            <person name="Caubet Y."/>
            <person name="Peccoud J."/>
            <person name="Gilbert C."/>
            <person name="Cordaux R."/>
        </authorList>
    </citation>
    <scope>NUCLEOTIDE SEQUENCE [LARGE SCALE GENOMIC DNA]</scope>
    <source>
        <strain evidence="2">ANa2</strain>
        <tissue evidence="2">Whole body excluding digestive tract and cuticle</tissue>
    </source>
</reference>
<organism evidence="2 3">
    <name type="scientific">Armadillidium nasatum</name>
    <dbReference type="NCBI Taxonomy" id="96803"/>
    <lineage>
        <taxon>Eukaryota</taxon>
        <taxon>Metazoa</taxon>
        <taxon>Ecdysozoa</taxon>
        <taxon>Arthropoda</taxon>
        <taxon>Crustacea</taxon>
        <taxon>Multicrustacea</taxon>
        <taxon>Malacostraca</taxon>
        <taxon>Eumalacostraca</taxon>
        <taxon>Peracarida</taxon>
        <taxon>Isopoda</taxon>
        <taxon>Oniscidea</taxon>
        <taxon>Crinocheta</taxon>
        <taxon>Armadillidiidae</taxon>
        <taxon>Armadillidium</taxon>
    </lineage>
</organism>
<sequence>MKHLMPRIYVVESKGLKYPDKICLVLGVTGAVGILALSAAEMKCLISIKHEEGLI</sequence>
<dbReference type="Proteomes" id="UP000326759">
    <property type="component" value="Unassembled WGS sequence"/>
</dbReference>
<protein>
    <submittedName>
        <fullName evidence="2">Uncharacterized protein</fullName>
    </submittedName>
</protein>
<evidence type="ECO:0000313" key="3">
    <source>
        <dbReference type="Proteomes" id="UP000326759"/>
    </source>
</evidence>
<evidence type="ECO:0000256" key="1">
    <source>
        <dbReference type="SAM" id="Phobius"/>
    </source>
</evidence>
<dbReference type="AlphaFoldDB" id="A0A5N5TFJ1"/>
<feature type="transmembrane region" description="Helical" evidence="1">
    <location>
        <begin position="21"/>
        <end position="40"/>
    </location>
</feature>